<dbReference type="EMBL" id="KK100541">
    <property type="protein sequence ID" value="KIZ05205.1"/>
    <property type="molecule type" value="Genomic_DNA"/>
</dbReference>
<dbReference type="RefSeq" id="XP_013904224.1">
    <property type="nucleotide sequence ID" value="XM_014048770.1"/>
</dbReference>
<name>A0A0D2MRI8_9CHLO</name>
<dbReference type="Proteomes" id="UP000054498">
    <property type="component" value="Unassembled WGS sequence"/>
</dbReference>
<dbReference type="InterPro" id="IPR037293">
    <property type="entry name" value="Gal_Oxidase_central_sf"/>
</dbReference>
<evidence type="ECO:0000313" key="3">
    <source>
        <dbReference type="Proteomes" id="UP000054498"/>
    </source>
</evidence>
<dbReference type="AlphaFoldDB" id="A0A0D2MRI8"/>
<dbReference type="STRING" id="145388.A0A0D2MRI8"/>
<gene>
    <name evidence="2" type="ORF">MNEG_2759</name>
</gene>
<dbReference type="InterPro" id="IPR009880">
    <property type="entry name" value="Glyoxal_oxidase_N"/>
</dbReference>
<dbReference type="KEGG" id="mng:MNEG_2759"/>
<keyword evidence="3" id="KW-1185">Reference proteome</keyword>
<dbReference type="Gene3D" id="2.130.10.80">
    <property type="entry name" value="Galactose oxidase/kelch, beta-propeller"/>
    <property type="match status" value="1"/>
</dbReference>
<dbReference type="GeneID" id="25735637"/>
<reference evidence="2 3" key="1">
    <citation type="journal article" date="2013" name="BMC Genomics">
        <title>Reconstruction of the lipid metabolism for the microalga Monoraphidium neglectum from its genome sequence reveals characteristics suitable for biofuel production.</title>
        <authorList>
            <person name="Bogen C."/>
            <person name="Al-Dilaimi A."/>
            <person name="Albersmeier A."/>
            <person name="Wichmann J."/>
            <person name="Grundmann M."/>
            <person name="Rupp O."/>
            <person name="Lauersen K.J."/>
            <person name="Blifernez-Klassen O."/>
            <person name="Kalinowski J."/>
            <person name="Goesmann A."/>
            <person name="Mussgnug J.H."/>
            <person name="Kruse O."/>
        </authorList>
    </citation>
    <scope>NUCLEOTIDE SEQUENCE [LARGE SCALE GENOMIC DNA]</scope>
    <source>
        <strain evidence="2 3">SAG 48.87</strain>
    </source>
</reference>
<organism evidence="2 3">
    <name type="scientific">Monoraphidium neglectum</name>
    <dbReference type="NCBI Taxonomy" id="145388"/>
    <lineage>
        <taxon>Eukaryota</taxon>
        <taxon>Viridiplantae</taxon>
        <taxon>Chlorophyta</taxon>
        <taxon>core chlorophytes</taxon>
        <taxon>Chlorophyceae</taxon>
        <taxon>CS clade</taxon>
        <taxon>Sphaeropleales</taxon>
        <taxon>Selenastraceae</taxon>
        <taxon>Monoraphidium</taxon>
    </lineage>
</organism>
<dbReference type="PANTHER" id="PTHR32208">
    <property type="entry name" value="SECRETED PROTEIN-RELATED"/>
    <property type="match status" value="1"/>
</dbReference>
<dbReference type="OrthoDB" id="2019572at2759"/>
<proteinExistence type="predicted"/>
<feature type="domain" description="Glyoxal oxidase N-terminal" evidence="1">
    <location>
        <begin position="16"/>
        <end position="331"/>
    </location>
</feature>
<accession>A0A0D2MRI8</accession>
<dbReference type="Pfam" id="PF07250">
    <property type="entry name" value="Glyoxal_oxid_N"/>
    <property type="match status" value="1"/>
</dbReference>
<evidence type="ECO:0000259" key="1">
    <source>
        <dbReference type="Pfam" id="PF07250"/>
    </source>
</evidence>
<protein>
    <submittedName>
        <fullName evidence="2">Glyoxal or galactose oxidase</fullName>
    </submittedName>
</protein>
<evidence type="ECO:0000313" key="2">
    <source>
        <dbReference type="EMBL" id="KIZ05205.1"/>
    </source>
</evidence>
<sequence>MNRIVMYDHTLRRTSIKANLTAQRWYPTALALPNGDVWVPGGTWAQKPNGTWPKAAGADVYRPYDNRVTQVPLNKKLWEAAIGNWYMGSLVLPSGKVATMNMNMMQVVDPYTGAALAEAPGLPDPVENMVWEFPRMGPQVMLRADVITPGKPMRYEFMAFGGSFIDAALRKDIAKCGPVTCDREKGEQRTCSEYSVRIGLVLHPNGRHVFDRQWVVEKMPGPRCIFDGVVLPNGHVVLIGGQQRGIGDLTNATHYNGGNQPWNKPWIYNPYAKAGQRYSIPGATTKIARLYHSVAQLTSQGDLLATGTSNAKFWESSDSKDFSRTPLGVNEYRQELFLPPYLFRANRPARAAPEAPSWVPYGGTFQMGYRFPDAPEQTSDSERRRRKDAACKSCGSIMNPQSAGCVQAQAASALCLNGSPQPTLFV</sequence>
<dbReference type="PANTHER" id="PTHR32208:SF21">
    <property type="entry name" value="LOW QUALITY PROTEIN: ALDEHYDE OXIDASE GLOX-LIKE"/>
    <property type="match status" value="1"/>
</dbReference>
<dbReference type="InterPro" id="IPR011043">
    <property type="entry name" value="Gal_Oxase/kelch_b-propeller"/>
</dbReference>
<dbReference type="SUPFAM" id="SSF50965">
    <property type="entry name" value="Galactose oxidase, central domain"/>
    <property type="match status" value="1"/>
</dbReference>